<proteinExistence type="predicted"/>
<evidence type="ECO:0000313" key="2">
    <source>
        <dbReference type="EMBL" id="CAD1541252.1"/>
    </source>
</evidence>
<dbReference type="EMBL" id="CADCXW020000009">
    <property type="protein sequence ID" value="CAD1541252.1"/>
    <property type="molecule type" value="Genomic_DNA"/>
</dbReference>
<feature type="domain" description="Bromodomain protein 4 C-terminal" evidence="1">
    <location>
        <begin position="1"/>
        <end position="21"/>
    </location>
</feature>
<gene>
    <name evidence="2" type="ORF">BBRV_LOCUS30135</name>
</gene>
<organism evidence="2">
    <name type="scientific">Bracon brevicornis</name>
    <dbReference type="NCBI Taxonomy" id="1563983"/>
    <lineage>
        <taxon>Eukaryota</taxon>
        <taxon>Metazoa</taxon>
        <taxon>Ecdysozoa</taxon>
        <taxon>Arthropoda</taxon>
        <taxon>Hexapoda</taxon>
        <taxon>Insecta</taxon>
        <taxon>Pterygota</taxon>
        <taxon>Neoptera</taxon>
        <taxon>Endopterygota</taxon>
        <taxon>Hymenoptera</taxon>
        <taxon>Apocrita</taxon>
        <taxon>Ichneumonoidea</taxon>
        <taxon>Braconidae</taxon>
        <taxon>Braconinae</taxon>
        <taxon>Bracon</taxon>
    </lineage>
</organism>
<dbReference type="InterPro" id="IPR031354">
    <property type="entry name" value="BRD4_CDT"/>
</dbReference>
<name>A0A6V7IU69_9HYME</name>
<sequence length="21" mass="2404">MANKIDMNMQSDLMAAFEETL</sequence>
<dbReference type="Pfam" id="PF17105">
    <property type="entry name" value="BRD4_CDT"/>
    <property type="match status" value="1"/>
</dbReference>
<protein>
    <recommendedName>
        <fullName evidence="1">Bromodomain protein 4 C-terminal domain-containing protein</fullName>
    </recommendedName>
</protein>
<dbReference type="AlphaFoldDB" id="A0A6V7IU69"/>
<evidence type="ECO:0000259" key="1">
    <source>
        <dbReference type="Pfam" id="PF17105"/>
    </source>
</evidence>
<reference evidence="2" key="1">
    <citation type="submission" date="2020-07" db="EMBL/GenBank/DDBJ databases">
        <authorList>
            <person name="Ferguson B K."/>
        </authorList>
    </citation>
    <scope>NUCLEOTIDE SEQUENCE</scope>
    <source>
        <strain evidence="2">L06</strain>
    </source>
</reference>
<accession>A0A6V7IU69</accession>